<dbReference type="InterPro" id="IPR000182">
    <property type="entry name" value="GNAT_dom"/>
</dbReference>
<dbReference type="Pfam" id="PF00583">
    <property type="entry name" value="Acetyltransf_1"/>
    <property type="match status" value="1"/>
</dbReference>
<proteinExistence type="predicted"/>
<dbReference type="Proteomes" id="UP000830167">
    <property type="component" value="Chromosome"/>
</dbReference>
<dbReference type="CDD" id="cd04301">
    <property type="entry name" value="NAT_SF"/>
    <property type="match status" value="1"/>
</dbReference>
<evidence type="ECO:0000256" key="2">
    <source>
        <dbReference type="ARBA" id="ARBA00023315"/>
    </source>
</evidence>
<dbReference type="PANTHER" id="PTHR43626">
    <property type="entry name" value="ACYL-COA N-ACYLTRANSFERASE"/>
    <property type="match status" value="1"/>
</dbReference>
<feature type="domain" description="N-acetyltransferase" evidence="3">
    <location>
        <begin position="3"/>
        <end position="137"/>
    </location>
</feature>
<protein>
    <submittedName>
        <fullName evidence="4">N-acetyltransferase</fullName>
    </submittedName>
</protein>
<evidence type="ECO:0000313" key="4">
    <source>
        <dbReference type="EMBL" id="UOF91626.1"/>
    </source>
</evidence>
<evidence type="ECO:0000256" key="1">
    <source>
        <dbReference type="ARBA" id="ARBA00022679"/>
    </source>
</evidence>
<dbReference type="NCBIfam" id="NF005840">
    <property type="entry name" value="PRK07757.1"/>
    <property type="match status" value="1"/>
</dbReference>
<name>A0ABY4CQW2_9BACL</name>
<evidence type="ECO:0000259" key="3">
    <source>
        <dbReference type="PROSITE" id="PS51186"/>
    </source>
</evidence>
<evidence type="ECO:0000313" key="5">
    <source>
        <dbReference type="Proteomes" id="UP000830167"/>
    </source>
</evidence>
<dbReference type="InterPro" id="IPR045039">
    <property type="entry name" value="NSI-like"/>
</dbReference>
<dbReference type="RefSeq" id="WP_347438320.1">
    <property type="nucleotide sequence ID" value="NZ_CP089291.1"/>
</dbReference>
<dbReference type="PANTHER" id="PTHR43626:SF4">
    <property type="entry name" value="GCN5-RELATED N-ACETYLTRANSFERASE 2, CHLOROPLASTIC"/>
    <property type="match status" value="1"/>
</dbReference>
<dbReference type="SUPFAM" id="SSF55729">
    <property type="entry name" value="Acyl-CoA N-acyltransferases (Nat)"/>
    <property type="match status" value="1"/>
</dbReference>
<gene>
    <name evidence="4" type="ORF">LSG31_05085</name>
</gene>
<accession>A0ABY4CQW2</accession>
<keyword evidence="5" id="KW-1185">Reference proteome</keyword>
<organism evidence="4 5">
    <name type="scientific">Fodinisporobacter ferrooxydans</name>
    <dbReference type="NCBI Taxonomy" id="2901836"/>
    <lineage>
        <taxon>Bacteria</taxon>
        <taxon>Bacillati</taxon>
        <taxon>Bacillota</taxon>
        <taxon>Bacilli</taxon>
        <taxon>Bacillales</taxon>
        <taxon>Alicyclobacillaceae</taxon>
        <taxon>Fodinisporobacter</taxon>
    </lineage>
</organism>
<dbReference type="PROSITE" id="PS51186">
    <property type="entry name" value="GNAT"/>
    <property type="match status" value="1"/>
</dbReference>
<keyword evidence="2" id="KW-0012">Acyltransferase</keyword>
<sequence>MGATFRKATIPDVEAIYQLLNYYAEKGLLLPRSKLSLYENLHAMTVIEDEGEIVGLGALHILWEDMAEIRSLAIHPKAVNQGLGKQLVVHLIAESAKLGLEKVIALTYQVPFFEKLGFEIVQKESLPHKVWKDCMNCSKFPVCDETAMVYMNQVLQPSA</sequence>
<dbReference type="EMBL" id="CP089291">
    <property type="protein sequence ID" value="UOF91626.1"/>
    <property type="molecule type" value="Genomic_DNA"/>
</dbReference>
<dbReference type="InterPro" id="IPR016181">
    <property type="entry name" value="Acyl_CoA_acyltransferase"/>
</dbReference>
<keyword evidence="1" id="KW-0808">Transferase</keyword>
<dbReference type="Gene3D" id="3.40.630.30">
    <property type="match status" value="1"/>
</dbReference>
<reference evidence="4" key="1">
    <citation type="submission" date="2021-12" db="EMBL/GenBank/DDBJ databases">
        <title>Alicyclobacillaceae gen. nov., sp. nov., isolated from chalcocite enrichment system.</title>
        <authorList>
            <person name="Jiang Z."/>
        </authorList>
    </citation>
    <scope>NUCLEOTIDE SEQUENCE</scope>
    <source>
        <strain evidence="4">MYW30-H2</strain>
    </source>
</reference>